<evidence type="ECO:0000313" key="4">
    <source>
        <dbReference type="EMBL" id="GMH22039.1"/>
    </source>
</evidence>
<dbReference type="Proteomes" id="UP001279734">
    <property type="component" value="Unassembled WGS sequence"/>
</dbReference>
<dbReference type="Gene3D" id="1.10.390.10">
    <property type="entry name" value="Neutral Protease Domain 2"/>
    <property type="match status" value="1"/>
</dbReference>
<dbReference type="GO" id="GO:0042277">
    <property type="term" value="F:peptide binding"/>
    <property type="evidence" value="ECO:0007669"/>
    <property type="project" value="TreeGrafter"/>
</dbReference>
<evidence type="ECO:0008006" key="6">
    <source>
        <dbReference type="Google" id="ProtNLM"/>
    </source>
</evidence>
<dbReference type="GO" id="GO:0016020">
    <property type="term" value="C:membrane"/>
    <property type="evidence" value="ECO:0007669"/>
    <property type="project" value="TreeGrafter"/>
</dbReference>
<dbReference type="GO" id="GO:0006508">
    <property type="term" value="P:proteolysis"/>
    <property type="evidence" value="ECO:0007669"/>
    <property type="project" value="TreeGrafter"/>
</dbReference>
<keyword evidence="5" id="KW-1185">Reference proteome</keyword>
<dbReference type="PANTHER" id="PTHR11533:SF274">
    <property type="entry name" value="AMINOPEPTIDASE"/>
    <property type="match status" value="1"/>
</dbReference>
<evidence type="ECO:0000259" key="3">
    <source>
        <dbReference type="Pfam" id="PF11838"/>
    </source>
</evidence>
<dbReference type="Gene3D" id="1.25.50.20">
    <property type="match status" value="1"/>
</dbReference>
<dbReference type="GO" id="GO:0043171">
    <property type="term" value="P:peptide catabolic process"/>
    <property type="evidence" value="ECO:0007669"/>
    <property type="project" value="TreeGrafter"/>
</dbReference>
<dbReference type="Pfam" id="PF01433">
    <property type="entry name" value="Peptidase_M1"/>
    <property type="match status" value="1"/>
</dbReference>
<dbReference type="PANTHER" id="PTHR11533">
    <property type="entry name" value="PROTEASE M1 ZINC METALLOPROTEASE"/>
    <property type="match status" value="1"/>
</dbReference>
<dbReference type="EMBL" id="BSYO01000024">
    <property type="protein sequence ID" value="GMH22039.1"/>
    <property type="molecule type" value="Genomic_DNA"/>
</dbReference>
<dbReference type="FunFam" id="1.25.50.20:FF:000002">
    <property type="entry name" value="Aminopeptidase"/>
    <property type="match status" value="1"/>
</dbReference>
<dbReference type="SUPFAM" id="SSF55486">
    <property type="entry name" value="Metalloproteases ('zincins'), catalytic domain"/>
    <property type="match status" value="1"/>
</dbReference>
<reference evidence="4" key="1">
    <citation type="submission" date="2023-05" db="EMBL/GenBank/DDBJ databases">
        <title>Nepenthes gracilis genome sequencing.</title>
        <authorList>
            <person name="Fukushima K."/>
        </authorList>
    </citation>
    <scope>NUCLEOTIDE SEQUENCE</scope>
    <source>
        <strain evidence="4">SING2019-196</strain>
    </source>
</reference>
<comment type="caution">
    <text evidence="4">The sequence shown here is derived from an EMBL/GenBank/DDBJ whole genome shotgun (WGS) entry which is preliminary data.</text>
</comment>
<protein>
    <recommendedName>
        <fullName evidence="6">Aminopeptidase</fullName>
    </recommendedName>
</protein>
<dbReference type="InterPro" id="IPR027268">
    <property type="entry name" value="Peptidase_M4/M1_CTD_sf"/>
</dbReference>
<name>A0AAD3T3V5_NEPGR</name>
<feature type="domain" description="ERAP1-like C-terminal" evidence="3">
    <location>
        <begin position="223"/>
        <end position="543"/>
    </location>
</feature>
<accession>A0AAD3T3V5</accession>
<gene>
    <name evidence="4" type="ORF">Nepgr_023882</name>
</gene>
<evidence type="ECO:0000313" key="5">
    <source>
        <dbReference type="Proteomes" id="UP001279734"/>
    </source>
</evidence>
<feature type="domain" description="Peptidase M1 membrane alanine aminopeptidase" evidence="2">
    <location>
        <begin position="1"/>
        <end position="132"/>
    </location>
</feature>
<evidence type="ECO:0000256" key="1">
    <source>
        <dbReference type="ARBA" id="ARBA00010136"/>
    </source>
</evidence>
<dbReference type="Gene3D" id="2.60.40.1910">
    <property type="match status" value="1"/>
</dbReference>
<evidence type="ECO:0000259" key="2">
    <source>
        <dbReference type="Pfam" id="PF01433"/>
    </source>
</evidence>
<dbReference type="AlphaFoldDB" id="A0AAD3T3V5"/>
<dbReference type="Pfam" id="PF11838">
    <property type="entry name" value="ERAP1_C"/>
    <property type="match status" value="1"/>
</dbReference>
<dbReference type="GO" id="GO:0005737">
    <property type="term" value="C:cytoplasm"/>
    <property type="evidence" value="ECO:0007669"/>
    <property type="project" value="TreeGrafter"/>
</dbReference>
<dbReference type="InterPro" id="IPR050344">
    <property type="entry name" value="Peptidase_M1_aminopeptidases"/>
</dbReference>
<sequence>MEWWTHLWLNEGFATWISYLAVDSFFPEWKIWSQFLEHTEGGLRIDALEQSHPIEVEVGHARSVDEVFDAISYLKGSAVIRMLKDYLGDKIFQNSLSSYIKKFACKNAKTEDLWKVLSEEANVAVNKMMDTWTKQKGYPLISVRLKGQNLEFEQSQFLSSGLQGGGQWIVPISFSTGSYTRFNKFLLETKFGRIDISELLDSSKGNPPSFENKIQGKCDEDIWVKVNVEQTGFYRVKYEDELASRLKKAIQNNSLSGADKFGILDDAYALCEACEVSFSSLLSLMDVYRGELDYIVLSRLTEICLSVAKISADAIPDLVYRLKRFLINLLLSSAERLGWDPKSGESHLDSLLRGKVLIGLATFGHDKTQKEATKRFKDFINDTNTQLLPADTRRAAYVAIMRNSSVKDRKGLEDLLNIYKKAEEVQEKRRVLRTLATSSDPDLVLEVLDLLLSNEIRDQDVIYVLAWISLEGRETAWKWLKDNWEIILSRWGHGRGMLLTHFVEGIVTPFSSHQMADEIEAFFTNWPNLSINMTVKQSIEQVRIKARWVDHISQEEPSLQELINGLADRG</sequence>
<comment type="similarity">
    <text evidence="1">Belongs to the peptidase M1 family.</text>
</comment>
<dbReference type="GO" id="GO:0070006">
    <property type="term" value="F:metalloaminopeptidase activity"/>
    <property type="evidence" value="ECO:0007669"/>
    <property type="project" value="TreeGrafter"/>
</dbReference>
<dbReference type="GO" id="GO:0008270">
    <property type="term" value="F:zinc ion binding"/>
    <property type="evidence" value="ECO:0007669"/>
    <property type="project" value="InterPro"/>
</dbReference>
<proteinExistence type="inferred from homology"/>
<dbReference type="GO" id="GO:0005615">
    <property type="term" value="C:extracellular space"/>
    <property type="evidence" value="ECO:0007669"/>
    <property type="project" value="TreeGrafter"/>
</dbReference>
<dbReference type="InterPro" id="IPR024571">
    <property type="entry name" value="ERAP1-like_C_dom"/>
</dbReference>
<dbReference type="InterPro" id="IPR014782">
    <property type="entry name" value="Peptidase_M1_dom"/>
</dbReference>
<organism evidence="4 5">
    <name type="scientific">Nepenthes gracilis</name>
    <name type="common">Slender pitcher plant</name>
    <dbReference type="NCBI Taxonomy" id="150966"/>
    <lineage>
        <taxon>Eukaryota</taxon>
        <taxon>Viridiplantae</taxon>
        <taxon>Streptophyta</taxon>
        <taxon>Embryophyta</taxon>
        <taxon>Tracheophyta</taxon>
        <taxon>Spermatophyta</taxon>
        <taxon>Magnoliopsida</taxon>
        <taxon>eudicotyledons</taxon>
        <taxon>Gunneridae</taxon>
        <taxon>Pentapetalae</taxon>
        <taxon>Caryophyllales</taxon>
        <taxon>Nepenthaceae</taxon>
        <taxon>Nepenthes</taxon>
    </lineage>
</organism>